<protein>
    <submittedName>
        <fullName evidence="3">Sugar phosphate nucleotidyltransferase</fullName>
    </submittedName>
</protein>
<dbReference type="RefSeq" id="WP_341418215.1">
    <property type="nucleotide sequence ID" value="NZ_JBBPCC010000018.1"/>
</dbReference>
<dbReference type="InterPro" id="IPR051161">
    <property type="entry name" value="Mannose-6P_isomerase_type2"/>
</dbReference>
<dbReference type="InterPro" id="IPR005835">
    <property type="entry name" value="NTP_transferase_dom"/>
</dbReference>
<dbReference type="EMBL" id="JBBPCC010000018">
    <property type="protein sequence ID" value="MEK8131078.1"/>
    <property type="molecule type" value="Genomic_DNA"/>
</dbReference>
<keyword evidence="4" id="KW-1185">Reference proteome</keyword>
<dbReference type="Gene3D" id="2.60.120.10">
    <property type="entry name" value="Jelly Rolls"/>
    <property type="match status" value="1"/>
</dbReference>
<dbReference type="InterPro" id="IPR014710">
    <property type="entry name" value="RmlC-like_jellyroll"/>
</dbReference>
<feature type="domain" description="Mannose-6-phosphate isomerase type II C-terminal" evidence="2">
    <location>
        <begin position="339"/>
        <end position="442"/>
    </location>
</feature>
<organism evidence="3 4">
    <name type="scientific">Paenibacillus filicis</name>
    <dbReference type="NCBI Taxonomy" id="669464"/>
    <lineage>
        <taxon>Bacteria</taxon>
        <taxon>Bacillati</taxon>
        <taxon>Bacillota</taxon>
        <taxon>Bacilli</taxon>
        <taxon>Bacillales</taxon>
        <taxon>Paenibacillaceae</taxon>
        <taxon>Paenibacillus</taxon>
    </lineage>
</organism>
<dbReference type="InterPro" id="IPR011051">
    <property type="entry name" value="RmlC_Cupin_sf"/>
</dbReference>
<evidence type="ECO:0000259" key="1">
    <source>
        <dbReference type="Pfam" id="PF00483"/>
    </source>
</evidence>
<dbReference type="SUPFAM" id="SSF53448">
    <property type="entry name" value="Nucleotide-diphospho-sugar transferases"/>
    <property type="match status" value="1"/>
</dbReference>
<proteinExistence type="predicted"/>
<gene>
    <name evidence="3" type="ORF">WMW72_24550</name>
</gene>
<dbReference type="Pfam" id="PF00483">
    <property type="entry name" value="NTP_transferase"/>
    <property type="match status" value="1"/>
</dbReference>
<evidence type="ECO:0000313" key="3">
    <source>
        <dbReference type="EMBL" id="MEK8131078.1"/>
    </source>
</evidence>
<dbReference type="InterPro" id="IPR029044">
    <property type="entry name" value="Nucleotide-diphossugar_trans"/>
</dbReference>
<reference evidence="3 4" key="1">
    <citation type="submission" date="2024-04" db="EMBL/GenBank/DDBJ databases">
        <title>draft genome sequnece of Paenibacillus filicis.</title>
        <authorList>
            <person name="Kim D.-U."/>
        </authorList>
    </citation>
    <scope>NUCLEOTIDE SEQUENCE [LARGE SCALE GENOMIC DNA]</scope>
    <source>
        <strain evidence="3 4">KACC14197</strain>
    </source>
</reference>
<dbReference type="CDD" id="cd02213">
    <property type="entry name" value="cupin_PMI_typeII_C"/>
    <property type="match status" value="1"/>
</dbReference>
<evidence type="ECO:0000313" key="4">
    <source>
        <dbReference type="Proteomes" id="UP001469365"/>
    </source>
</evidence>
<dbReference type="Gene3D" id="3.90.550.10">
    <property type="entry name" value="Spore Coat Polysaccharide Biosynthesis Protein SpsA, Chain A"/>
    <property type="match status" value="1"/>
</dbReference>
<evidence type="ECO:0000259" key="2">
    <source>
        <dbReference type="Pfam" id="PF01050"/>
    </source>
</evidence>
<dbReference type="Proteomes" id="UP001469365">
    <property type="component" value="Unassembled WGS sequence"/>
</dbReference>
<accession>A0ABU9DQC6</accession>
<name>A0ABU9DQC6_9BACL</name>
<dbReference type="SUPFAM" id="SSF51182">
    <property type="entry name" value="RmlC-like cupins"/>
    <property type="match status" value="1"/>
</dbReference>
<sequence length="455" mass="52205">MKLILLSGGSGKRLWPLSNDSRSKQFLKILQNDSGKNVSMLQRVWEQLKQCNLHNNSIITTNQSQSEMIFNQIKDNVRLVIEPERRDTFPAIVLASLYLYEMEHISEDEIVVVLPVDPYVDPSFFRVVESLEGVLNETKADLALIGVKPTYPSEKYGYIVPESGAMNSSCSSVKSFREKPDYENAKELVDQGALWNCGVFAFRLKYLFGIISKREIPLDYEFVKSNYTMLPKISFDYEVVERAENIVVVPYTGYWKDLGTWNTLTEEMNNFVTGRGVLNETALNTHIINELDVPVVTLGISNAIIAVSSDGILISDKEESQKIKDFVNGINDRLMYEEKQWGWYRVLDFTKYSGGEEVLIRRICISKGKNLSYHYHKKRTELWTIVNGEAEIIIDSRIHHVKAGNVFQILQGKKHAVRALTDLEFIEVQRGEELSELDIYRLTMDWNQIQTFVGL</sequence>
<dbReference type="InterPro" id="IPR001538">
    <property type="entry name" value="Man6P_isomerase-2_C"/>
</dbReference>
<dbReference type="PANTHER" id="PTHR46390:SF1">
    <property type="entry name" value="MANNOSE-1-PHOSPHATE GUANYLYLTRANSFERASE"/>
    <property type="match status" value="1"/>
</dbReference>
<dbReference type="Pfam" id="PF01050">
    <property type="entry name" value="MannoseP_isomer"/>
    <property type="match status" value="1"/>
</dbReference>
<comment type="caution">
    <text evidence="3">The sequence shown here is derived from an EMBL/GenBank/DDBJ whole genome shotgun (WGS) entry which is preliminary data.</text>
</comment>
<feature type="domain" description="Nucleotidyl transferase" evidence="1">
    <location>
        <begin position="4"/>
        <end position="270"/>
    </location>
</feature>
<dbReference type="PANTHER" id="PTHR46390">
    <property type="entry name" value="MANNOSE-1-PHOSPHATE GUANYLYLTRANSFERASE"/>
    <property type="match status" value="1"/>
</dbReference>